<proteinExistence type="predicted"/>
<reference evidence="1" key="1">
    <citation type="submission" date="2021-06" db="EMBL/GenBank/DDBJ databases">
        <title>Parelaphostrongylus tenuis whole genome reference sequence.</title>
        <authorList>
            <person name="Garwood T.J."/>
            <person name="Larsen P.A."/>
            <person name="Fountain-Jones N.M."/>
            <person name="Garbe J.R."/>
            <person name="Macchietto M.G."/>
            <person name="Kania S.A."/>
            <person name="Gerhold R.W."/>
            <person name="Richards J.E."/>
            <person name="Wolf T.M."/>
        </authorList>
    </citation>
    <scope>NUCLEOTIDE SEQUENCE</scope>
    <source>
        <strain evidence="1">MNPRO001-30</strain>
        <tissue evidence="1">Meninges</tissue>
    </source>
</reference>
<keyword evidence="2" id="KW-1185">Reference proteome</keyword>
<dbReference type="AlphaFoldDB" id="A0AAD5WJK9"/>
<sequence length="112" mass="12864">MKGNICGYHTAMYATCPTAQQASNKVITGVGWKLKDTRGRAILRSLGKHLIEMDRRKEIKVINLARQVAVPNSHEKPVTYAKSKTRNRHHNEALFLKPRCKYFKRVLSIDLF</sequence>
<gene>
    <name evidence="1" type="ORF">KIN20_034962</name>
</gene>
<dbReference type="Proteomes" id="UP001196413">
    <property type="component" value="Unassembled WGS sequence"/>
</dbReference>
<evidence type="ECO:0000313" key="2">
    <source>
        <dbReference type="Proteomes" id="UP001196413"/>
    </source>
</evidence>
<accession>A0AAD5WJK9</accession>
<comment type="caution">
    <text evidence="1">The sequence shown here is derived from an EMBL/GenBank/DDBJ whole genome shotgun (WGS) entry which is preliminary data.</text>
</comment>
<organism evidence="1 2">
    <name type="scientific">Parelaphostrongylus tenuis</name>
    <name type="common">Meningeal worm</name>
    <dbReference type="NCBI Taxonomy" id="148309"/>
    <lineage>
        <taxon>Eukaryota</taxon>
        <taxon>Metazoa</taxon>
        <taxon>Ecdysozoa</taxon>
        <taxon>Nematoda</taxon>
        <taxon>Chromadorea</taxon>
        <taxon>Rhabditida</taxon>
        <taxon>Rhabditina</taxon>
        <taxon>Rhabditomorpha</taxon>
        <taxon>Strongyloidea</taxon>
        <taxon>Metastrongylidae</taxon>
        <taxon>Parelaphostrongylus</taxon>
    </lineage>
</organism>
<dbReference type="EMBL" id="JAHQIW010007176">
    <property type="protein sequence ID" value="KAJ1372727.1"/>
    <property type="molecule type" value="Genomic_DNA"/>
</dbReference>
<name>A0AAD5WJK9_PARTN</name>
<protein>
    <submittedName>
        <fullName evidence="1">Uncharacterized protein</fullName>
    </submittedName>
</protein>
<evidence type="ECO:0000313" key="1">
    <source>
        <dbReference type="EMBL" id="KAJ1372727.1"/>
    </source>
</evidence>